<gene>
    <name evidence="4" type="ORF">SAMN02745724_04999</name>
</gene>
<dbReference type="PIRSF" id="PIRSF015558">
    <property type="entry name" value="Txn_reg_DeoR_prd"/>
    <property type="match status" value="1"/>
</dbReference>
<dbReference type="InterPro" id="IPR016634">
    <property type="entry name" value="CapW-like"/>
</dbReference>
<accession>A0A1I1U042</accession>
<reference evidence="4 5" key="1">
    <citation type="submission" date="2016-10" db="EMBL/GenBank/DDBJ databases">
        <authorList>
            <person name="de Groot N.N."/>
        </authorList>
    </citation>
    <scope>NUCLEOTIDE SEQUENCE [LARGE SCALE GENOMIC DNA]</scope>
    <source>
        <strain evidence="4 5">DSM 6059</strain>
    </source>
</reference>
<dbReference type="EMBL" id="FOLO01000075">
    <property type="protein sequence ID" value="SFD62063.1"/>
    <property type="molecule type" value="Genomic_DNA"/>
</dbReference>
<dbReference type="Proteomes" id="UP000198862">
    <property type="component" value="Unassembled WGS sequence"/>
</dbReference>
<dbReference type="InterPro" id="IPR051534">
    <property type="entry name" value="CBASS_pafABC_assoc_protein"/>
</dbReference>
<dbReference type="InterPro" id="IPR059019">
    <property type="entry name" value="WHD_CapW"/>
</dbReference>
<dbReference type="AlphaFoldDB" id="A0A1I1U042"/>
<dbReference type="InterPro" id="IPR059020">
    <property type="entry name" value="CapW_CTD"/>
</dbReference>
<dbReference type="OrthoDB" id="6400324at2"/>
<dbReference type="Pfam" id="PF13280">
    <property type="entry name" value="WYL"/>
    <property type="match status" value="1"/>
</dbReference>
<keyword evidence="5" id="KW-1185">Reference proteome</keyword>
<feature type="domain" description="DNA-binding transcriptional repressor CapW winged helix-turn-helix" evidence="3">
    <location>
        <begin position="4"/>
        <end position="82"/>
    </location>
</feature>
<organism evidence="4 5">
    <name type="scientific">Pseudoalteromonas denitrificans DSM 6059</name>
    <dbReference type="NCBI Taxonomy" id="1123010"/>
    <lineage>
        <taxon>Bacteria</taxon>
        <taxon>Pseudomonadati</taxon>
        <taxon>Pseudomonadota</taxon>
        <taxon>Gammaproteobacteria</taxon>
        <taxon>Alteromonadales</taxon>
        <taxon>Pseudoalteromonadaceae</taxon>
        <taxon>Pseudoalteromonas</taxon>
    </lineage>
</organism>
<evidence type="ECO:0000259" key="3">
    <source>
        <dbReference type="Pfam" id="PF26109"/>
    </source>
</evidence>
<protein>
    <submittedName>
        <fullName evidence="4">WYL domain-containing protein</fullName>
    </submittedName>
</protein>
<evidence type="ECO:0000259" key="1">
    <source>
        <dbReference type="Pfam" id="PF13280"/>
    </source>
</evidence>
<dbReference type="RefSeq" id="WP_091991228.1">
    <property type="nucleotide sequence ID" value="NZ_FOLO01000075.1"/>
</dbReference>
<sequence length="273" mass="31507">MSKEQQARFHFIEVFAKWLGRVNASHIMAYFDLSRQAASRTITQYMAKYPENLIYNESLKGFLPTSQFSAKTSVGAFSEYQQITRVNQSKYLASIEHIELPNREPEPKLVQPILRAINEKLAIDIGYLSLSNPHYLDRIIEPHSLVFDGLRYHVRAFCHKNNDYRDFVLSRFNGELNDEFKATHGAQDDRLWHTQLEVVIMADSRLSPAQKRVIELDYQMKNGTSTIKTTAALVQYTLKRLHLDAYQTQAEAQQIILTPECLRAISPYLPKPA</sequence>
<dbReference type="PANTHER" id="PTHR34580:SF3">
    <property type="entry name" value="PROTEIN PAFB"/>
    <property type="match status" value="1"/>
</dbReference>
<dbReference type="InterPro" id="IPR026881">
    <property type="entry name" value="WYL_dom"/>
</dbReference>
<dbReference type="Pfam" id="PF26109">
    <property type="entry name" value="WHD_BrxR"/>
    <property type="match status" value="1"/>
</dbReference>
<dbReference type="Pfam" id="PF26107">
    <property type="entry name" value="BrxR_CTD"/>
    <property type="match status" value="1"/>
</dbReference>
<feature type="domain" description="DNA-binding transcriptional repressor CapW C-terminal dimerisation" evidence="2">
    <location>
        <begin position="196"/>
        <end position="257"/>
    </location>
</feature>
<dbReference type="PROSITE" id="PS52050">
    <property type="entry name" value="WYL"/>
    <property type="match status" value="1"/>
</dbReference>
<evidence type="ECO:0000313" key="5">
    <source>
        <dbReference type="Proteomes" id="UP000198862"/>
    </source>
</evidence>
<dbReference type="PANTHER" id="PTHR34580">
    <property type="match status" value="1"/>
</dbReference>
<evidence type="ECO:0000259" key="2">
    <source>
        <dbReference type="Pfam" id="PF26107"/>
    </source>
</evidence>
<dbReference type="STRING" id="1123010.SAMN02745724_04999"/>
<feature type="domain" description="WYL" evidence="1">
    <location>
        <begin position="110"/>
        <end position="172"/>
    </location>
</feature>
<evidence type="ECO:0000313" key="4">
    <source>
        <dbReference type="EMBL" id="SFD62063.1"/>
    </source>
</evidence>
<name>A0A1I1U042_9GAMM</name>
<proteinExistence type="predicted"/>